<gene>
    <name evidence="4" type="ORF">BD410DRAFT_783981</name>
</gene>
<dbReference type="InterPro" id="IPR000387">
    <property type="entry name" value="Tyr_Pase_dom"/>
</dbReference>
<dbReference type="OrthoDB" id="266663at2759"/>
<dbReference type="PROSITE" id="PS50056">
    <property type="entry name" value="TYR_PHOSPHATASE_2"/>
    <property type="match status" value="1"/>
</dbReference>
<dbReference type="Proteomes" id="UP000294933">
    <property type="component" value="Unassembled WGS sequence"/>
</dbReference>
<dbReference type="SUPFAM" id="SSF52799">
    <property type="entry name" value="(Phosphotyrosine protein) phosphatases II"/>
    <property type="match status" value="1"/>
</dbReference>
<evidence type="ECO:0000259" key="3">
    <source>
        <dbReference type="PROSITE" id="PS50056"/>
    </source>
</evidence>
<feature type="region of interest" description="Disordered" evidence="2">
    <location>
        <begin position="343"/>
        <end position="369"/>
    </location>
</feature>
<dbReference type="GO" id="GO:0016791">
    <property type="term" value="F:phosphatase activity"/>
    <property type="evidence" value="ECO:0007669"/>
    <property type="project" value="UniProtKB-ARBA"/>
</dbReference>
<accession>A0A4Y7QFJ4</accession>
<dbReference type="Pfam" id="PF22784">
    <property type="entry name" value="PTP-SAK"/>
    <property type="match status" value="1"/>
</dbReference>
<dbReference type="PANTHER" id="PTHR23339">
    <property type="entry name" value="TYROSINE SPECIFIC PROTEIN PHOSPHATASE AND DUAL SPECIFICITY PROTEIN PHOSPHATASE"/>
    <property type="match status" value="1"/>
</dbReference>
<keyword evidence="5" id="KW-1185">Reference proteome</keyword>
<evidence type="ECO:0000313" key="5">
    <source>
        <dbReference type="Proteomes" id="UP000294933"/>
    </source>
</evidence>
<dbReference type="STRING" id="50990.A0A4Y7QFJ4"/>
<evidence type="ECO:0000256" key="1">
    <source>
        <dbReference type="ARBA" id="ARBA00022801"/>
    </source>
</evidence>
<feature type="domain" description="Tyrosine specific protein phosphatases" evidence="3">
    <location>
        <begin position="470"/>
        <end position="548"/>
    </location>
</feature>
<evidence type="ECO:0000313" key="4">
    <source>
        <dbReference type="EMBL" id="TDL25978.1"/>
    </source>
</evidence>
<dbReference type="InterPro" id="IPR029021">
    <property type="entry name" value="Prot-tyrosine_phosphatase-like"/>
</dbReference>
<dbReference type="VEuPathDB" id="FungiDB:BD410DRAFT_783981"/>
<keyword evidence="1" id="KW-0378">Hydrolase</keyword>
<sequence>MLLATHPPPQRSLMLPPQPLLTPQQEPHYDTFDAVPSSSRMAHISNEEKQLASQLAHLASQHHASEYNRLKFGPSGSPITYIPLTLQLPGHVKELQIRQISNSKQQPWWPSDRKTKPARELSSAQVRVFFSNQVEPQPQIMAPQSIQLQQEISAAMASSLPLLPQNANMPPKTSKTHPINISMIVPFELLPIISSHLARAPEPSPVVFHLPPCYFLDRVTAGPAAGGYLHTHLPPAVAAQEPISWSQCQPINGVGIKEATPSPVDILEPSPLAGETLQFPSPPDSTTHILPSGPARRPLKIKRATSAPPVLSLFKPLYKPGGLDVKPLLRHSVPFTTRATASSPAISLPSQKSTSMEQTRSTPLLIPEPPPTVRMRVGNLYLSSCPGKKVRLTGPVKGRGAICRDLSSDMSRMKDLGVGCIICCLDDEELDFLGASWSEYVNVAHELGLDVLRLPTPEGLAPLTPAQLDGHLSRVIESYSLQGVPVLVHCRGGVGRAGLVACCWVLKLGLCGWKNDTLRRPRQSSDKRICLSTLQLVERAISVVRRRRSLKAVETYEQVKFLVDFVEYLDSGGGASFGGSDID</sequence>
<dbReference type="Gene3D" id="3.90.190.10">
    <property type="entry name" value="Protein tyrosine phosphatase superfamily"/>
    <property type="match status" value="1"/>
</dbReference>
<name>A0A4Y7QFJ4_9AGAM</name>
<dbReference type="InterPro" id="IPR050561">
    <property type="entry name" value="PTP"/>
</dbReference>
<organism evidence="4 5">
    <name type="scientific">Rickenella mellea</name>
    <dbReference type="NCBI Taxonomy" id="50990"/>
    <lineage>
        <taxon>Eukaryota</taxon>
        <taxon>Fungi</taxon>
        <taxon>Dikarya</taxon>
        <taxon>Basidiomycota</taxon>
        <taxon>Agaricomycotina</taxon>
        <taxon>Agaricomycetes</taxon>
        <taxon>Hymenochaetales</taxon>
        <taxon>Rickenellaceae</taxon>
        <taxon>Rickenella</taxon>
    </lineage>
</organism>
<evidence type="ECO:0000256" key="2">
    <source>
        <dbReference type="SAM" id="MobiDB-lite"/>
    </source>
</evidence>
<reference evidence="4 5" key="1">
    <citation type="submission" date="2018-06" db="EMBL/GenBank/DDBJ databases">
        <title>A transcriptomic atlas of mushroom development highlights an independent origin of complex multicellularity.</title>
        <authorList>
            <consortium name="DOE Joint Genome Institute"/>
            <person name="Krizsan K."/>
            <person name="Almasi E."/>
            <person name="Merenyi Z."/>
            <person name="Sahu N."/>
            <person name="Viragh M."/>
            <person name="Koszo T."/>
            <person name="Mondo S."/>
            <person name="Kiss B."/>
            <person name="Balint B."/>
            <person name="Kues U."/>
            <person name="Barry K."/>
            <person name="Hegedus J.C."/>
            <person name="Henrissat B."/>
            <person name="Johnson J."/>
            <person name="Lipzen A."/>
            <person name="Ohm R."/>
            <person name="Nagy I."/>
            <person name="Pangilinan J."/>
            <person name="Yan J."/>
            <person name="Xiong Y."/>
            <person name="Grigoriev I.V."/>
            <person name="Hibbett D.S."/>
            <person name="Nagy L.G."/>
        </authorList>
    </citation>
    <scope>NUCLEOTIDE SEQUENCE [LARGE SCALE GENOMIC DNA]</scope>
    <source>
        <strain evidence="4 5">SZMC22713</strain>
    </source>
</reference>
<feature type="compositionally biased region" description="Polar residues" evidence="2">
    <location>
        <begin position="343"/>
        <end position="362"/>
    </location>
</feature>
<dbReference type="InterPro" id="IPR057023">
    <property type="entry name" value="PTP-SAK"/>
</dbReference>
<proteinExistence type="predicted"/>
<dbReference type="EMBL" id="ML170162">
    <property type="protein sequence ID" value="TDL25978.1"/>
    <property type="molecule type" value="Genomic_DNA"/>
</dbReference>
<dbReference type="AlphaFoldDB" id="A0A4Y7QFJ4"/>
<protein>
    <submittedName>
        <fullName evidence="4">Phosphatases II</fullName>
    </submittedName>
</protein>